<evidence type="ECO:0000313" key="2">
    <source>
        <dbReference type="EMBL" id="MCV9886267.1"/>
    </source>
</evidence>
<dbReference type="InterPro" id="IPR002611">
    <property type="entry name" value="IstB_ATP-bd"/>
</dbReference>
<keyword evidence="2" id="KW-0067">ATP-binding</keyword>
<dbReference type="Gene3D" id="3.40.50.300">
    <property type="entry name" value="P-loop containing nucleotide triphosphate hydrolases"/>
    <property type="match status" value="1"/>
</dbReference>
<dbReference type="PANTHER" id="PTHR30050">
    <property type="entry name" value="CHROMOSOMAL REPLICATION INITIATOR PROTEIN DNAA"/>
    <property type="match status" value="1"/>
</dbReference>
<organism evidence="2 3">
    <name type="scientific">Metabacillus halosaccharovorans</name>
    <dbReference type="NCBI Taxonomy" id="930124"/>
    <lineage>
        <taxon>Bacteria</taxon>
        <taxon>Bacillati</taxon>
        <taxon>Bacillota</taxon>
        <taxon>Bacilli</taxon>
        <taxon>Bacillales</taxon>
        <taxon>Bacillaceae</taxon>
        <taxon>Metabacillus</taxon>
    </lineage>
</organism>
<evidence type="ECO:0000313" key="3">
    <source>
        <dbReference type="Proteomes" id="UP001526147"/>
    </source>
</evidence>
<gene>
    <name evidence="2" type="ORF">OIH86_11410</name>
</gene>
<dbReference type="RefSeq" id="WP_264142939.1">
    <property type="nucleotide sequence ID" value="NZ_JAOYEY010000036.1"/>
</dbReference>
<keyword evidence="3" id="KW-1185">Reference proteome</keyword>
<dbReference type="Proteomes" id="UP001526147">
    <property type="component" value="Unassembled WGS sequence"/>
</dbReference>
<dbReference type="InterPro" id="IPR003593">
    <property type="entry name" value="AAA+_ATPase"/>
</dbReference>
<dbReference type="PANTHER" id="PTHR30050:SF10">
    <property type="entry name" value="PHAGE-LIKE ELEMENT PBSX PROTEIN XKDC"/>
    <property type="match status" value="1"/>
</dbReference>
<dbReference type="GO" id="GO:0005524">
    <property type="term" value="F:ATP binding"/>
    <property type="evidence" value="ECO:0007669"/>
    <property type="project" value="UniProtKB-KW"/>
</dbReference>
<dbReference type="CDD" id="cd00009">
    <property type="entry name" value="AAA"/>
    <property type="match status" value="1"/>
</dbReference>
<keyword evidence="2" id="KW-0547">Nucleotide-binding</keyword>
<dbReference type="Pfam" id="PF01695">
    <property type="entry name" value="IstB_IS21"/>
    <property type="match status" value="1"/>
</dbReference>
<protein>
    <submittedName>
        <fullName evidence="2">ATP-binding protein</fullName>
    </submittedName>
</protein>
<proteinExistence type="predicted"/>
<dbReference type="EMBL" id="JAOYEY010000036">
    <property type="protein sequence ID" value="MCV9886267.1"/>
    <property type="molecule type" value="Genomic_DNA"/>
</dbReference>
<name>A0ABT3DGV0_9BACI</name>
<sequence length="262" mass="30572">MEALRNRVPVPLQEGKLEDYDQSQRDYQCPKCKDQTGFIEVRDGGEVWVRCDCIKWRKVKSLMKASEITNEFKKLGFQNFNTKDKPTIIKDVYETALEYFQEFQAIKGQRKNSIALLGQPGSGKTHLLTAISNNLISRLHVPVLYFPYVEGFNDLKDDFNQLEIKLERMKNIEVLFIDDLFKPVRGKPRATEWQVEQMYSVINYRYLNHKPILISSELTVDEIVDIDEALGTRIFQMCQNYIVVIKGDRKILNHRLAGVQYV</sequence>
<feature type="domain" description="AAA+ ATPase" evidence="1">
    <location>
        <begin position="110"/>
        <end position="230"/>
    </location>
</feature>
<reference evidence="2 3" key="1">
    <citation type="submission" date="2022-10" db="EMBL/GenBank/DDBJ databases">
        <title>Draft genome assembly of moderately radiation resistant bacterium Metabacillus halosaccharovorans.</title>
        <authorList>
            <person name="Pal S."/>
            <person name="Gopinathan A."/>
        </authorList>
    </citation>
    <scope>NUCLEOTIDE SEQUENCE [LARGE SCALE GENOMIC DNA]</scope>
    <source>
        <strain evidence="2 3">VITHBRA001</strain>
    </source>
</reference>
<comment type="caution">
    <text evidence="2">The sequence shown here is derived from an EMBL/GenBank/DDBJ whole genome shotgun (WGS) entry which is preliminary data.</text>
</comment>
<dbReference type="InterPro" id="IPR027417">
    <property type="entry name" value="P-loop_NTPase"/>
</dbReference>
<dbReference type="SUPFAM" id="SSF52540">
    <property type="entry name" value="P-loop containing nucleoside triphosphate hydrolases"/>
    <property type="match status" value="1"/>
</dbReference>
<dbReference type="SMART" id="SM00382">
    <property type="entry name" value="AAA"/>
    <property type="match status" value="1"/>
</dbReference>
<evidence type="ECO:0000259" key="1">
    <source>
        <dbReference type="SMART" id="SM00382"/>
    </source>
</evidence>
<dbReference type="NCBIfam" id="NF005378">
    <property type="entry name" value="PRK06921.1"/>
    <property type="match status" value="1"/>
</dbReference>
<accession>A0ABT3DGV0</accession>